<reference evidence="2 3" key="1">
    <citation type="journal article" date="2020" name="ISME J.">
        <title>Uncovering the hidden diversity of litter-decomposition mechanisms in mushroom-forming fungi.</title>
        <authorList>
            <person name="Floudas D."/>
            <person name="Bentzer J."/>
            <person name="Ahren D."/>
            <person name="Johansson T."/>
            <person name="Persson P."/>
            <person name="Tunlid A."/>
        </authorList>
    </citation>
    <scope>NUCLEOTIDE SEQUENCE [LARGE SCALE GENOMIC DNA]</scope>
    <source>
        <strain evidence="2 3">CBS 406.79</strain>
    </source>
</reference>
<dbReference type="OrthoDB" id="3158487at2759"/>
<sequence length="637" mass="70265">MNRDFLCSPQVAGQAMDDRMLVPCRRPRSPYGSAHSNSILLKSLLGGDHESVQGLQDISPEVPRWDHRTSLHSIFADVSVQQGYLEILSHFLLSVLIACINHIVFTHLDGKEPGSHTSQFWVTVLKNMLPAAVAFLLFVCLKKCLSQAALYCVRLNSYPLELVNLFTSPPSLLNTISILFRPSMQASMLYFAILAAITQAVALTSLFVPGTLAVVPAPFRTQSFEVPTVDFNVFDPVQSAFFENMKTIAGNWTFSVLQFVEPSQRWRQLTLRAASSDTAPTWNPPIGCGSACSYSFSYSAPALNCMELSKKDIWPTGMNTSDSRLVFPFIDSNNLYRYYFYNSTTGLSHTDNIVNPNTTTFVLDVIYMDFHTELDGNLLEEPVDPKQWSPRGVHCTYHNATYEATTEFVNNTQISTTRVKEWHGLLPTGYRFLGPYGGTNTTNATMAFRSIAESFSELLRGDASFIESVGMNTSNTQVVYTPLVSLTGVPNVQDLEGSPSFYFSLAPTLGGNLSAGIQGLLGNVTLAFVNEQTAKTLTEVIVTPNSTQYQYIGWRLGLIYGIVFGFSAVVIASGLFCLQRNRTVAVFDLQRIVEMSATSIRLHELASQPEFGTTLIRGVDLGGELGTRVVLDVSESD</sequence>
<keyword evidence="1" id="KW-0812">Transmembrane</keyword>
<name>A0A8H5GP30_9AGAR</name>
<comment type="caution">
    <text evidence="2">The sequence shown here is derived from an EMBL/GenBank/DDBJ whole genome shotgun (WGS) entry which is preliminary data.</text>
</comment>
<dbReference type="Proteomes" id="UP000518752">
    <property type="component" value="Unassembled WGS sequence"/>
</dbReference>
<keyword evidence="3" id="KW-1185">Reference proteome</keyword>
<feature type="transmembrane region" description="Helical" evidence="1">
    <location>
        <begin position="552"/>
        <end position="578"/>
    </location>
</feature>
<accession>A0A8H5GP30</accession>
<dbReference type="EMBL" id="JAACJN010000133">
    <property type="protein sequence ID" value="KAF5368673.1"/>
    <property type="molecule type" value="Genomic_DNA"/>
</dbReference>
<feature type="transmembrane region" description="Helical" evidence="1">
    <location>
        <begin position="120"/>
        <end position="141"/>
    </location>
</feature>
<feature type="transmembrane region" description="Helical" evidence="1">
    <location>
        <begin position="87"/>
        <end position="108"/>
    </location>
</feature>
<keyword evidence="1" id="KW-1133">Transmembrane helix</keyword>
<gene>
    <name evidence="2" type="ORF">D9757_010202</name>
</gene>
<evidence type="ECO:0000313" key="3">
    <source>
        <dbReference type="Proteomes" id="UP000518752"/>
    </source>
</evidence>
<dbReference type="AlphaFoldDB" id="A0A8H5GP30"/>
<protein>
    <submittedName>
        <fullName evidence="2">Uncharacterized protein</fullName>
    </submittedName>
</protein>
<organism evidence="2 3">
    <name type="scientific">Collybiopsis confluens</name>
    <dbReference type="NCBI Taxonomy" id="2823264"/>
    <lineage>
        <taxon>Eukaryota</taxon>
        <taxon>Fungi</taxon>
        <taxon>Dikarya</taxon>
        <taxon>Basidiomycota</taxon>
        <taxon>Agaricomycotina</taxon>
        <taxon>Agaricomycetes</taxon>
        <taxon>Agaricomycetidae</taxon>
        <taxon>Agaricales</taxon>
        <taxon>Marasmiineae</taxon>
        <taxon>Omphalotaceae</taxon>
        <taxon>Collybiopsis</taxon>
    </lineage>
</organism>
<evidence type="ECO:0000256" key="1">
    <source>
        <dbReference type="SAM" id="Phobius"/>
    </source>
</evidence>
<evidence type="ECO:0000313" key="2">
    <source>
        <dbReference type="EMBL" id="KAF5368673.1"/>
    </source>
</evidence>
<proteinExistence type="predicted"/>
<keyword evidence="1" id="KW-0472">Membrane</keyword>
<feature type="transmembrane region" description="Helical" evidence="1">
    <location>
        <begin position="188"/>
        <end position="208"/>
    </location>
</feature>